<evidence type="ECO:0000256" key="1">
    <source>
        <dbReference type="SAM" id="MobiDB-lite"/>
    </source>
</evidence>
<proteinExistence type="predicted"/>
<dbReference type="Proteomes" id="UP001357485">
    <property type="component" value="Unassembled WGS sequence"/>
</dbReference>
<organism evidence="2 3">
    <name type="scientific">Cryomyces antarcticus</name>
    <dbReference type="NCBI Taxonomy" id="329879"/>
    <lineage>
        <taxon>Eukaryota</taxon>
        <taxon>Fungi</taxon>
        <taxon>Dikarya</taxon>
        <taxon>Ascomycota</taxon>
        <taxon>Pezizomycotina</taxon>
        <taxon>Dothideomycetes</taxon>
        <taxon>Dothideomycetes incertae sedis</taxon>
        <taxon>Cryomyces</taxon>
    </lineage>
</organism>
<feature type="region of interest" description="Disordered" evidence="1">
    <location>
        <begin position="83"/>
        <end position="119"/>
    </location>
</feature>
<protein>
    <submittedName>
        <fullName evidence="2">Uncharacterized protein</fullName>
    </submittedName>
</protein>
<evidence type="ECO:0000313" key="3">
    <source>
        <dbReference type="Proteomes" id="UP001357485"/>
    </source>
</evidence>
<feature type="region of interest" description="Disordered" evidence="1">
    <location>
        <begin position="330"/>
        <end position="385"/>
    </location>
</feature>
<gene>
    <name evidence="2" type="ORF">LTR16_002441</name>
</gene>
<accession>A0ABR0LYR0</accession>
<evidence type="ECO:0000313" key="2">
    <source>
        <dbReference type="EMBL" id="KAK5256770.1"/>
    </source>
</evidence>
<keyword evidence="3" id="KW-1185">Reference proteome</keyword>
<sequence>MAYAQDYSWFGKGFGAAHTFKTRPAFAHSYTSDANLQHQAFHGSFFNQRFDRGASWTPWRHFASHRVDSLRYRRQSTKPGVRRFGLHDLSSDDDDDGAPTILTSDEPSHHFHGQPVRPSPLDPNRHWAWGFDGRPSDRLGRGQFWSILHSSGAASTPALSLAASGNNRTIRTPARSRVQAIVAFRVKPRAPMATYSARMAVSSTSQQIRLGTVEHDASALLVPTATVPLQLRLNAVREAEHRIQLAQTKLFMKEVRIREVRQRLDAATAKLRVESEFERAEVLAGWHRLQREKQQFRREREDATRWGSRDWKPHDHDPFESFVAGDSEGADEYAFPSSSWSRRSKSPPWDHNYESGFNPGRGRPPQPGFAQYHDPGTSPRSPVEAGAEARAMFDAYDASWSQISRTDPAVAWPTCDLSAATLLDRCSIPSRTIHKRSTTTWQNPWSAELVMKANTQAFFLRAFGLRPTYDEDDHSLRVTMGFARASMEQMQRLLSCLKKEYLRWHSDRLRHRNGGAGGYNEALVTDARARAVLHGIVELKHVCEERLRGGDEGWTFV</sequence>
<reference evidence="2 3" key="1">
    <citation type="submission" date="2023-08" db="EMBL/GenBank/DDBJ databases">
        <title>Black Yeasts Isolated from many extreme environments.</title>
        <authorList>
            <person name="Coleine C."/>
            <person name="Stajich J.E."/>
            <person name="Selbmann L."/>
        </authorList>
    </citation>
    <scope>NUCLEOTIDE SEQUENCE [LARGE SCALE GENOMIC DNA]</scope>
    <source>
        <strain evidence="2 3">CCFEE 536</strain>
    </source>
</reference>
<feature type="compositionally biased region" description="Low complexity" evidence="1">
    <location>
        <begin position="336"/>
        <end position="349"/>
    </location>
</feature>
<comment type="caution">
    <text evidence="2">The sequence shown here is derived from an EMBL/GenBank/DDBJ whole genome shotgun (WGS) entry which is preliminary data.</text>
</comment>
<name>A0ABR0LYR0_9PEZI</name>
<dbReference type="EMBL" id="JAVRRA010008396">
    <property type="protein sequence ID" value="KAK5256770.1"/>
    <property type="molecule type" value="Genomic_DNA"/>
</dbReference>